<evidence type="ECO:0000313" key="3">
    <source>
        <dbReference type="Proteomes" id="UP000746471"/>
    </source>
</evidence>
<feature type="chain" id="PRO_5047016026" description="SurA N-terminal domain-containing protein" evidence="1">
    <location>
        <begin position="22"/>
        <end position="159"/>
    </location>
</feature>
<evidence type="ECO:0000313" key="2">
    <source>
        <dbReference type="EMBL" id="MBS7527185.1"/>
    </source>
</evidence>
<comment type="caution">
    <text evidence="2">The sequence shown here is derived from an EMBL/GenBank/DDBJ whole genome shotgun (WGS) entry which is preliminary data.</text>
</comment>
<proteinExistence type="predicted"/>
<dbReference type="PROSITE" id="PS51257">
    <property type="entry name" value="PROKAR_LIPOPROTEIN"/>
    <property type="match status" value="1"/>
</dbReference>
<accession>A0ABS5PPT6</accession>
<keyword evidence="3" id="KW-1185">Reference proteome</keyword>
<name>A0ABS5PPT6_9FIRM</name>
<organism evidence="2 3">
    <name type="scientific">Fusibacter paucivorans</name>
    <dbReference type="NCBI Taxonomy" id="76009"/>
    <lineage>
        <taxon>Bacteria</taxon>
        <taxon>Bacillati</taxon>
        <taxon>Bacillota</taxon>
        <taxon>Clostridia</taxon>
        <taxon>Eubacteriales</taxon>
        <taxon>Eubacteriales Family XII. Incertae Sedis</taxon>
        <taxon>Fusibacter</taxon>
    </lineage>
</organism>
<evidence type="ECO:0000256" key="1">
    <source>
        <dbReference type="SAM" id="SignalP"/>
    </source>
</evidence>
<protein>
    <recommendedName>
        <fullName evidence="4">SurA N-terminal domain-containing protein</fullName>
    </recommendedName>
</protein>
<reference evidence="2 3" key="1">
    <citation type="submission" date="2021-05" db="EMBL/GenBank/DDBJ databases">
        <title>Fusibacter ferrireducens sp. nov., an anaerobic, sulfur- and Fe-reducing bacterium isolated from the mangrove sediment.</title>
        <authorList>
            <person name="Qiu D."/>
        </authorList>
    </citation>
    <scope>NUCLEOTIDE SEQUENCE [LARGE SCALE GENOMIC DNA]</scope>
    <source>
        <strain evidence="2 3">DSM 12116</strain>
    </source>
</reference>
<sequence length="159" mass="18222">MNFKRIRFLMISMLLIGALMSAGCSKQETPPSTQELEAEEEVEEAVAVPIEEDALTALRDTIQDEMRVFDVVAHHDAIYEQVKAQVTAEMDDAALTEAIQMVVSDYMNEQLKKRIDEGLSAIQEHYTSDDAAWVQDTVRTADLYELITVYEREYYKRNH</sequence>
<dbReference type="Proteomes" id="UP000746471">
    <property type="component" value="Unassembled WGS sequence"/>
</dbReference>
<keyword evidence="1" id="KW-0732">Signal</keyword>
<dbReference type="EMBL" id="JAHBCL010000017">
    <property type="protein sequence ID" value="MBS7527185.1"/>
    <property type="molecule type" value="Genomic_DNA"/>
</dbReference>
<dbReference type="RefSeq" id="WP_213237044.1">
    <property type="nucleotide sequence ID" value="NZ_JAHBCL010000017.1"/>
</dbReference>
<gene>
    <name evidence="2" type="ORF">KHM83_10885</name>
</gene>
<feature type="signal peptide" evidence="1">
    <location>
        <begin position="1"/>
        <end position="21"/>
    </location>
</feature>
<evidence type="ECO:0008006" key="4">
    <source>
        <dbReference type="Google" id="ProtNLM"/>
    </source>
</evidence>